<dbReference type="InterPro" id="IPR050194">
    <property type="entry name" value="Glycosyltransferase_grp1"/>
</dbReference>
<dbReference type="Pfam" id="PF13439">
    <property type="entry name" value="Glyco_transf_4"/>
    <property type="match status" value="1"/>
</dbReference>
<sequence length="366" mass="41471">MRVLLCSDSYYPHAGGVSEYMHFLAQHLHALGCDVVILAPHYTEAYQDTIPTQRLGRCYFINANMATITITFHPKLPILVRDFIKQGRFDVVHTNGPLGWTLPYWAFHYSRGCNVVTFHTAFTGFNLYKIAKIIFKSEFQKKIHGVIYPSVTAMKTTDPHFALPYRIIPNGVDIDKFNPAVKPLEKFQDQRPRILFLGRMDPRKGLNRLLTAFPLIKQKIPDVQLVVVGSGPLLEYYKKSVSGHEAILFEGKVAAELIPRYYASCTVYVSPATGGEVFGIVLTEAMATGKPVVASNIPGYRDVIQDTINGLLFDVNDMRDIADKIVVVLENKQLQKELSRNARNRALQFSWRTVAEQVLSYYRKLL</sequence>
<dbReference type="PANTHER" id="PTHR45947">
    <property type="entry name" value="SULFOQUINOVOSYL TRANSFERASE SQD2"/>
    <property type="match status" value="1"/>
</dbReference>
<feature type="domain" description="Glycosyltransferase subfamily 4-like N-terminal" evidence="2">
    <location>
        <begin position="15"/>
        <end position="175"/>
    </location>
</feature>
<accession>A0A0S8G6K2</accession>
<dbReference type="EMBL" id="LJUO01000159">
    <property type="protein sequence ID" value="KPK68616.1"/>
    <property type="molecule type" value="Genomic_DNA"/>
</dbReference>
<evidence type="ECO:0000259" key="1">
    <source>
        <dbReference type="Pfam" id="PF00534"/>
    </source>
</evidence>
<organism evidence="3 4">
    <name type="scientific">candidate division WOR_3 bacterium SM23_60</name>
    <dbReference type="NCBI Taxonomy" id="1703780"/>
    <lineage>
        <taxon>Bacteria</taxon>
        <taxon>Bacteria division WOR-3</taxon>
    </lineage>
</organism>
<reference evidence="3 4" key="1">
    <citation type="journal article" date="2015" name="Microbiome">
        <title>Genomic resolution of linkages in carbon, nitrogen, and sulfur cycling among widespread estuary sediment bacteria.</title>
        <authorList>
            <person name="Baker B.J."/>
            <person name="Lazar C.S."/>
            <person name="Teske A.P."/>
            <person name="Dick G.J."/>
        </authorList>
    </citation>
    <scope>NUCLEOTIDE SEQUENCE [LARGE SCALE GENOMIC DNA]</scope>
    <source>
        <strain evidence="3">SM23_60</strain>
    </source>
</reference>
<proteinExistence type="predicted"/>
<dbReference type="InterPro" id="IPR001296">
    <property type="entry name" value="Glyco_trans_1"/>
</dbReference>
<feature type="domain" description="Glycosyl transferase family 1" evidence="1">
    <location>
        <begin position="186"/>
        <end position="345"/>
    </location>
</feature>
<evidence type="ECO:0000259" key="2">
    <source>
        <dbReference type="Pfam" id="PF13439"/>
    </source>
</evidence>
<dbReference type="SUPFAM" id="SSF53756">
    <property type="entry name" value="UDP-Glycosyltransferase/glycogen phosphorylase"/>
    <property type="match status" value="1"/>
</dbReference>
<evidence type="ECO:0000313" key="3">
    <source>
        <dbReference type="EMBL" id="KPK68616.1"/>
    </source>
</evidence>
<name>A0A0S8G6K2_UNCW3</name>
<dbReference type="Proteomes" id="UP000051096">
    <property type="component" value="Unassembled WGS sequence"/>
</dbReference>
<protein>
    <recommendedName>
        <fullName evidence="5">Glycosyl transferase family 1</fullName>
    </recommendedName>
</protein>
<evidence type="ECO:0008006" key="5">
    <source>
        <dbReference type="Google" id="ProtNLM"/>
    </source>
</evidence>
<dbReference type="Pfam" id="PF00534">
    <property type="entry name" value="Glycos_transf_1"/>
    <property type="match status" value="1"/>
</dbReference>
<evidence type="ECO:0000313" key="4">
    <source>
        <dbReference type="Proteomes" id="UP000051096"/>
    </source>
</evidence>
<dbReference type="PANTHER" id="PTHR45947:SF3">
    <property type="entry name" value="SULFOQUINOVOSYL TRANSFERASE SQD2"/>
    <property type="match status" value="1"/>
</dbReference>
<dbReference type="GO" id="GO:0016757">
    <property type="term" value="F:glycosyltransferase activity"/>
    <property type="evidence" value="ECO:0007669"/>
    <property type="project" value="InterPro"/>
</dbReference>
<dbReference type="CDD" id="cd03801">
    <property type="entry name" value="GT4_PimA-like"/>
    <property type="match status" value="1"/>
</dbReference>
<gene>
    <name evidence="3" type="ORF">AMJ87_11590</name>
</gene>
<dbReference type="InterPro" id="IPR028098">
    <property type="entry name" value="Glyco_trans_4-like_N"/>
</dbReference>
<dbReference type="Gene3D" id="3.40.50.2000">
    <property type="entry name" value="Glycogen Phosphorylase B"/>
    <property type="match status" value="2"/>
</dbReference>
<dbReference type="AlphaFoldDB" id="A0A0S8G6K2"/>
<comment type="caution">
    <text evidence="3">The sequence shown here is derived from an EMBL/GenBank/DDBJ whole genome shotgun (WGS) entry which is preliminary data.</text>
</comment>